<dbReference type="SUPFAM" id="SSF69572">
    <property type="entry name" value="Activating enzymes of the ubiquitin-like proteins"/>
    <property type="match status" value="1"/>
</dbReference>
<dbReference type="GO" id="GO:0016779">
    <property type="term" value="F:nucleotidyltransferase activity"/>
    <property type="evidence" value="ECO:0007669"/>
    <property type="project" value="UniProtKB-KW"/>
</dbReference>
<dbReference type="Proteomes" id="UP000663651">
    <property type="component" value="Chromosome"/>
</dbReference>
<dbReference type="RefSeq" id="WP_207163014.1">
    <property type="nucleotide sequence ID" value="NZ_CP071382.1"/>
</dbReference>
<dbReference type="Gene3D" id="3.40.50.720">
    <property type="entry name" value="NAD(P)-binding Rossmann-like Domain"/>
    <property type="match status" value="1"/>
</dbReference>
<gene>
    <name evidence="2" type="ORF">JZM60_13860</name>
</gene>
<dbReference type="CDD" id="cd01483">
    <property type="entry name" value="E1_enzyme_family"/>
    <property type="match status" value="1"/>
</dbReference>
<proteinExistence type="predicted"/>
<dbReference type="InterPro" id="IPR035985">
    <property type="entry name" value="Ubiquitin-activating_enz"/>
</dbReference>
<keyword evidence="2" id="KW-0548">Nucleotidyltransferase</keyword>
<dbReference type="InterPro" id="IPR045886">
    <property type="entry name" value="ThiF/MoeB/HesA"/>
</dbReference>
<dbReference type="PANTHER" id="PTHR43267:SF1">
    <property type="entry name" value="TRNA THREONYLCARBAMOYLADENOSINE DEHYDRATASE"/>
    <property type="match status" value="1"/>
</dbReference>
<accession>A0ABX7Q1E0</accession>
<dbReference type="InterPro" id="IPR000594">
    <property type="entry name" value="ThiF_NAD_FAD-bd"/>
</dbReference>
<organism evidence="2 3">
    <name type="scientific">Geobacter benzoatilyticus</name>
    <dbReference type="NCBI Taxonomy" id="2815309"/>
    <lineage>
        <taxon>Bacteria</taxon>
        <taxon>Pseudomonadati</taxon>
        <taxon>Thermodesulfobacteriota</taxon>
        <taxon>Desulfuromonadia</taxon>
        <taxon>Geobacterales</taxon>
        <taxon>Geobacteraceae</taxon>
        <taxon>Geobacter</taxon>
    </lineage>
</organism>
<evidence type="ECO:0000313" key="2">
    <source>
        <dbReference type="EMBL" id="QSV45209.1"/>
    </source>
</evidence>
<sequence length="291" mass="31643">MDIERLIGEDFRRNIGLLTEDEQRRLLSSRVAVAGAGGVGGLHVLTLARLGIGAFTLADPDTFEAVNVSRQFGAARSTFNRNKAEVLAEMVKDINPAAQVTVFKEGIDESNVDTFLEGADLFVDGIDFFEFEARRLLFVKSRGKGIYAVTAAPLGFGSTVQIFAPTGMSFDEYFGIEDAMTYEEKVAAFAVGLAPRPFHIRYMDLSRVNFAAKSGPAVSPSCTLAASFVATEAVKILTGKGEVEPVPAYVQMDLLLGKFHKGRVLFGGRNPLQRLKRWIILKKVKSALAKG</sequence>
<evidence type="ECO:0000259" key="1">
    <source>
        <dbReference type="Pfam" id="PF00899"/>
    </source>
</evidence>
<keyword evidence="3" id="KW-1185">Reference proteome</keyword>
<dbReference type="NCBIfam" id="NF006077">
    <property type="entry name" value="PRK08223.1"/>
    <property type="match status" value="1"/>
</dbReference>
<dbReference type="EMBL" id="CP071382">
    <property type="protein sequence ID" value="QSV45209.1"/>
    <property type="molecule type" value="Genomic_DNA"/>
</dbReference>
<feature type="domain" description="THIF-type NAD/FAD binding fold" evidence="1">
    <location>
        <begin position="12"/>
        <end position="261"/>
    </location>
</feature>
<protein>
    <submittedName>
        <fullName evidence="2">ThiF family adenylyltransferase</fullName>
    </submittedName>
</protein>
<reference evidence="2 3" key="1">
    <citation type="submission" date="2021-03" db="EMBL/GenBank/DDBJ databases">
        <title>Geobacter metallireducens gen. nov. sp. nov., a microorganism capable of coupling the complete oxidation of organic compounds to the reduction of iron and other metals.</title>
        <authorList>
            <person name="Li Y."/>
        </authorList>
    </citation>
    <scope>NUCLEOTIDE SEQUENCE [LARGE SCALE GENOMIC DNA]</scope>
    <source>
        <strain evidence="2 3">Jerry-YX</strain>
    </source>
</reference>
<evidence type="ECO:0000313" key="3">
    <source>
        <dbReference type="Proteomes" id="UP000663651"/>
    </source>
</evidence>
<keyword evidence="2" id="KW-0808">Transferase</keyword>
<dbReference type="Pfam" id="PF00899">
    <property type="entry name" value="ThiF"/>
    <property type="match status" value="1"/>
</dbReference>
<name>A0ABX7Q1E0_9BACT</name>
<dbReference type="PANTHER" id="PTHR43267">
    <property type="entry name" value="TRNA THREONYLCARBAMOYLADENOSINE DEHYDRATASE"/>
    <property type="match status" value="1"/>
</dbReference>